<dbReference type="Proteomes" id="UP000054498">
    <property type="component" value="Unassembled WGS sequence"/>
</dbReference>
<evidence type="ECO:0000256" key="2">
    <source>
        <dbReference type="SAM" id="Phobius"/>
    </source>
</evidence>
<evidence type="ECO:0000256" key="1">
    <source>
        <dbReference type="SAM" id="MobiDB-lite"/>
    </source>
</evidence>
<sequence length="207" mass="23085">MKIKATKGPRGEDYEADPQIDDDPDLVSPGPRSFSSPASGKRRIQEAFDLEAQESARRAAGKAAVKRALAGNMAAAGADPFSQIDREPSDTGMHKNEPGAGWRFLVNMLIIFPWSMVLLLSWAVNKWQLLFRPIGQLIWWSVDQLDQRAPGLVEWLLWLQGLISLALHVITIGINLGVIWIMWSNGDRLVPICVVTFYSFAHYAMPD</sequence>
<dbReference type="EMBL" id="KK105472">
    <property type="protein sequence ID" value="KIY92606.1"/>
    <property type="molecule type" value="Genomic_DNA"/>
</dbReference>
<name>A0A0D2LRW7_9CHLO</name>
<reference evidence="3 4" key="1">
    <citation type="journal article" date="2013" name="BMC Genomics">
        <title>Reconstruction of the lipid metabolism for the microalga Monoraphidium neglectum from its genome sequence reveals characteristics suitable for biofuel production.</title>
        <authorList>
            <person name="Bogen C."/>
            <person name="Al-Dilaimi A."/>
            <person name="Albersmeier A."/>
            <person name="Wichmann J."/>
            <person name="Grundmann M."/>
            <person name="Rupp O."/>
            <person name="Lauersen K.J."/>
            <person name="Blifernez-Klassen O."/>
            <person name="Kalinowski J."/>
            <person name="Goesmann A."/>
            <person name="Mussgnug J.H."/>
            <person name="Kruse O."/>
        </authorList>
    </citation>
    <scope>NUCLEOTIDE SEQUENCE [LARGE SCALE GENOMIC DNA]</scope>
    <source>
        <strain evidence="3 4">SAG 48.87</strain>
    </source>
</reference>
<feature type="transmembrane region" description="Helical" evidence="2">
    <location>
        <begin position="155"/>
        <end position="182"/>
    </location>
</feature>
<dbReference type="AlphaFoldDB" id="A0A0D2LRW7"/>
<keyword evidence="4" id="KW-1185">Reference proteome</keyword>
<proteinExistence type="predicted"/>
<feature type="transmembrane region" description="Helical" evidence="2">
    <location>
        <begin position="104"/>
        <end position="124"/>
    </location>
</feature>
<dbReference type="RefSeq" id="XP_013891626.1">
    <property type="nucleotide sequence ID" value="XM_014036172.1"/>
</dbReference>
<feature type="compositionally biased region" description="Acidic residues" evidence="1">
    <location>
        <begin position="14"/>
        <end position="25"/>
    </location>
</feature>
<dbReference type="GeneID" id="25733010"/>
<protein>
    <submittedName>
        <fullName evidence="3">Uncharacterized protein</fullName>
    </submittedName>
</protein>
<evidence type="ECO:0000313" key="3">
    <source>
        <dbReference type="EMBL" id="KIY92606.1"/>
    </source>
</evidence>
<keyword evidence="2" id="KW-0812">Transmembrane</keyword>
<accession>A0A0D2LRW7</accession>
<evidence type="ECO:0000313" key="4">
    <source>
        <dbReference type="Proteomes" id="UP000054498"/>
    </source>
</evidence>
<feature type="transmembrane region" description="Helical" evidence="2">
    <location>
        <begin position="189"/>
        <end position="205"/>
    </location>
</feature>
<organism evidence="3 4">
    <name type="scientific">Monoraphidium neglectum</name>
    <dbReference type="NCBI Taxonomy" id="145388"/>
    <lineage>
        <taxon>Eukaryota</taxon>
        <taxon>Viridiplantae</taxon>
        <taxon>Chlorophyta</taxon>
        <taxon>core chlorophytes</taxon>
        <taxon>Chlorophyceae</taxon>
        <taxon>CS clade</taxon>
        <taxon>Sphaeropleales</taxon>
        <taxon>Selenastraceae</taxon>
        <taxon>Monoraphidium</taxon>
    </lineage>
</organism>
<keyword evidence="2" id="KW-1133">Transmembrane helix</keyword>
<keyword evidence="2" id="KW-0472">Membrane</keyword>
<dbReference type="KEGG" id="mng:MNEG_15357"/>
<feature type="region of interest" description="Disordered" evidence="1">
    <location>
        <begin position="1"/>
        <end position="47"/>
    </location>
</feature>
<gene>
    <name evidence="3" type="ORF">MNEG_15357</name>
</gene>